<evidence type="ECO:0000259" key="16">
    <source>
        <dbReference type="PROSITE" id="PS50259"/>
    </source>
</evidence>
<keyword evidence="4 15" id="KW-0732">Signal</keyword>
<feature type="transmembrane region" description="Helical" evidence="14">
    <location>
        <begin position="787"/>
        <end position="809"/>
    </location>
</feature>
<evidence type="ECO:0000256" key="5">
    <source>
        <dbReference type="ARBA" id="ARBA00022989"/>
    </source>
</evidence>
<dbReference type="Pfam" id="PF07562">
    <property type="entry name" value="NCD3G"/>
    <property type="match status" value="1"/>
</dbReference>
<feature type="signal peptide" evidence="15">
    <location>
        <begin position="1"/>
        <end position="18"/>
    </location>
</feature>
<evidence type="ECO:0000256" key="11">
    <source>
        <dbReference type="ARBA" id="ARBA00038492"/>
    </source>
</evidence>
<comment type="similarity">
    <text evidence="11">Belongs to the G-protein coupled receptor 3 family. TAS1R subfamily.</text>
</comment>
<dbReference type="InterPro" id="IPR011500">
    <property type="entry name" value="GPCR_3_9-Cys_dom"/>
</dbReference>
<reference evidence="17 18" key="1">
    <citation type="journal article" date="2020" name="Nature">
        <title>Six reference-quality genomes reveal evolution of bat adaptations.</title>
        <authorList>
            <person name="Jebb D."/>
            <person name="Huang Z."/>
            <person name="Pippel M."/>
            <person name="Hughes G.M."/>
            <person name="Lavrichenko K."/>
            <person name="Devanna P."/>
            <person name="Winkler S."/>
            <person name="Jermiin L.S."/>
            <person name="Skirmuntt E.C."/>
            <person name="Katzourakis A."/>
            <person name="Burkitt-Gray L."/>
            <person name="Ray D.A."/>
            <person name="Sullivan K.A.M."/>
            <person name="Roscito J.G."/>
            <person name="Kirilenko B.M."/>
            <person name="Davalos L.M."/>
            <person name="Corthals A.P."/>
            <person name="Power M.L."/>
            <person name="Jones G."/>
            <person name="Ransome R.D."/>
            <person name="Dechmann D.K.N."/>
            <person name="Locatelli A.G."/>
            <person name="Puechmaille S.J."/>
            <person name="Fedrigo O."/>
            <person name="Jarvis E.D."/>
            <person name="Hiller M."/>
            <person name="Vernes S.C."/>
            <person name="Myers E.W."/>
            <person name="Teeling E.C."/>
        </authorList>
    </citation>
    <scope>NUCLEOTIDE SEQUENCE [LARGE SCALE GENOMIC DNA]</scope>
    <source>
        <strain evidence="17">MMolMol1</strain>
        <tissue evidence="17">Muscle</tissue>
    </source>
</reference>
<evidence type="ECO:0000256" key="9">
    <source>
        <dbReference type="ARBA" id="ARBA00023180"/>
    </source>
</evidence>
<keyword evidence="18" id="KW-1185">Reference proteome</keyword>
<dbReference type="InterPro" id="IPR001828">
    <property type="entry name" value="ANF_lig-bd_rcpt"/>
</dbReference>
<sequence length="861" mass="93349">MSGLVLLGVSALLGLGTGAPLCLSRQLRVQGDYILGGLFPLGSVEDTGLGNRTQPNTTVCTRFSSLGLLWALAMKMAVEEINRGSTLLPGLRLGYDIFDTCSEPMVAMKPSLVFMTKAGSRDIAAHCDYTQYQPRVLAVIGPHSSELALVTGKLFSFFLMPQVSYGATTDRLSDREAFPSFFRTVPSDRVQVAAVVELLHTLGWNWVAAVGSDDEYGQQGLGLFSSLANARGICIAHEGLVPLPGAHGLRPGTMQGLLHQLNQSSVQVVVLFSSPRAAHALFSYSIRSRLLPKVWVASEAWLTSELVMTLPGMAQVGTVLGFLQRGAPMPDFPSYVQTCLALAADPAFCASLEAEQPGLEEHVVGPRCPQCDHISLENVSTGLLHHQTFSAYAAVYGVAQALHNTLLCNASGCPTQAPVQPWQLLENMYNMSFRVPGLPLQFDARGNVDMDYDLKLWVWQDPTPELRTVGSFTGRLQLQLAQMCWHTPRNTKPVSQCSRQCTEGQVRHVKGFHSCCYDCVDCTSGSYQRNPDDLFCTPCDQDQWSPDRSLRCFPRRPKFLEWGEPVVLLLLVLLGLALGLVLVALGLFIRHQDSPLVQSSGGPQACFGLACLGLVCLSVLLFPGQPSPAACLAQQPLLHLPLTGCLSTLFLQAAGTFVELELPPHWAARLRSHLRGPRAWLGVLLAMLAEAALCTWHLAAFPPQVVTDWRVLPTEALVHCHVQSWVSFGLVHAPNMLLASLCFLGTFLTRSQPGRHDGARGLTFAMLAYFITWISFVPLFANVHVAYQPAVQMGASLLCALGILATFYLPKCYLFLWQPESNTPESFLGGGPGDARGQGGSGGGEETQQKTGTHSSVTSPQ</sequence>
<dbReference type="Gene3D" id="2.10.50.30">
    <property type="entry name" value="GPCR, family 3, nine cysteines domain"/>
    <property type="match status" value="1"/>
</dbReference>
<evidence type="ECO:0000256" key="6">
    <source>
        <dbReference type="ARBA" id="ARBA00023040"/>
    </source>
</evidence>
<dbReference type="FunFam" id="2.10.50.30:FF:000004">
    <property type="entry name" value="Taste receptor type 1 member 3-like protein"/>
    <property type="match status" value="1"/>
</dbReference>
<evidence type="ECO:0000256" key="13">
    <source>
        <dbReference type="SAM" id="MobiDB-lite"/>
    </source>
</evidence>
<comment type="caution">
    <text evidence="17">The sequence shown here is derived from an EMBL/GenBank/DDBJ whole genome shotgun (WGS) entry which is preliminary data.</text>
</comment>
<dbReference type="Gene3D" id="3.40.50.2300">
    <property type="match status" value="2"/>
</dbReference>
<feature type="region of interest" description="Disordered" evidence="13">
    <location>
        <begin position="825"/>
        <end position="861"/>
    </location>
</feature>
<name>A0A7J8B8D9_MOLMO</name>
<keyword evidence="3 14" id="KW-0812">Transmembrane</keyword>
<dbReference type="Pfam" id="PF01094">
    <property type="entry name" value="ANF_receptor"/>
    <property type="match status" value="1"/>
</dbReference>
<keyword evidence="9" id="KW-0325">Glycoprotein</keyword>
<dbReference type="AlphaFoldDB" id="A0A7J8B8D9"/>
<keyword evidence="2" id="KW-1003">Cell membrane</keyword>
<feature type="transmembrane region" description="Helical" evidence="14">
    <location>
        <begin position="601"/>
        <end position="622"/>
    </location>
</feature>
<dbReference type="Pfam" id="PF00003">
    <property type="entry name" value="7tm_3"/>
    <property type="match status" value="1"/>
</dbReference>
<evidence type="ECO:0000256" key="7">
    <source>
        <dbReference type="ARBA" id="ARBA00023136"/>
    </source>
</evidence>
<evidence type="ECO:0000256" key="15">
    <source>
        <dbReference type="SAM" id="SignalP"/>
    </source>
</evidence>
<dbReference type="Proteomes" id="UP000550707">
    <property type="component" value="Unassembled WGS sequence"/>
</dbReference>
<dbReference type="EMBL" id="JACASF010000035">
    <property type="protein sequence ID" value="KAF6394954.1"/>
    <property type="molecule type" value="Genomic_DNA"/>
</dbReference>
<keyword evidence="5 14" id="KW-1133">Transmembrane helix</keyword>
<evidence type="ECO:0000313" key="18">
    <source>
        <dbReference type="Proteomes" id="UP000550707"/>
    </source>
</evidence>
<feature type="domain" description="G-protein coupled receptors family 3 profile" evidence="16">
    <location>
        <begin position="566"/>
        <end position="823"/>
    </location>
</feature>
<evidence type="ECO:0000256" key="12">
    <source>
        <dbReference type="ARBA" id="ARBA00040705"/>
    </source>
</evidence>
<evidence type="ECO:0000256" key="8">
    <source>
        <dbReference type="ARBA" id="ARBA00023170"/>
    </source>
</evidence>
<dbReference type="GO" id="GO:0004930">
    <property type="term" value="F:G protein-coupled receptor activity"/>
    <property type="evidence" value="ECO:0007669"/>
    <property type="project" value="UniProtKB-KW"/>
</dbReference>
<feature type="transmembrane region" description="Helical" evidence="14">
    <location>
        <begin position="566"/>
        <end position="589"/>
    </location>
</feature>
<feature type="compositionally biased region" description="Polar residues" evidence="13">
    <location>
        <begin position="849"/>
        <end position="861"/>
    </location>
</feature>
<dbReference type="PROSITE" id="PS50259">
    <property type="entry name" value="G_PROTEIN_RECEP_F3_4"/>
    <property type="match status" value="1"/>
</dbReference>
<dbReference type="FunCoup" id="A0A7J8B8D9">
    <property type="interactions" value="179"/>
</dbReference>
<organism evidence="17 18">
    <name type="scientific">Molossus molossus</name>
    <name type="common">Pallas' mastiff bat</name>
    <name type="synonym">Vespertilio molossus</name>
    <dbReference type="NCBI Taxonomy" id="27622"/>
    <lineage>
        <taxon>Eukaryota</taxon>
        <taxon>Metazoa</taxon>
        <taxon>Chordata</taxon>
        <taxon>Craniata</taxon>
        <taxon>Vertebrata</taxon>
        <taxon>Euteleostomi</taxon>
        <taxon>Mammalia</taxon>
        <taxon>Eutheria</taxon>
        <taxon>Laurasiatheria</taxon>
        <taxon>Chiroptera</taxon>
        <taxon>Yangochiroptera</taxon>
        <taxon>Molossidae</taxon>
        <taxon>Molossus</taxon>
    </lineage>
</organism>
<dbReference type="InterPro" id="IPR000068">
    <property type="entry name" value="GPCR_3_Ca_sens_rcpt-rel"/>
</dbReference>
<evidence type="ECO:0000256" key="4">
    <source>
        <dbReference type="ARBA" id="ARBA00022729"/>
    </source>
</evidence>
<feature type="chain" id="PRO_5029456581" description="Taste receptor type 1 member 3" evidence="15">
    <location>
        <begin position="19"/>
        <end position="861"/>
    </location>
</feature>
<dbReference type="InterPro" id="IPR038550">
    <property type="entry name" value="GPCR_3_9-Cys_sf"/>
</dbReference>
<dbReference type="InterPro" id="IPR000337">
    <property type="entry name" value="GPCR_3"/>
</dbReference>
<dbReference type="GO" id="GO:0005886">
    <property type="term" value="C:plasma membrane"/>
    <property type="evidence" value="ECO:0007669"/>
    <property type="project" value="UniProtKB-SubCell"/>
</dbReference>
<feature type="transmembrane region" description="Helical" evidence="14">
    <location>
        <begin position="725"/>
        <end position="749"/>
    </location>
</feature>
<dbReference type="FunFam" id="3.40.50.2300:FF:000016">
    <property type="entry name" value="Taste 1 receptor member 2"/>
    <property type="match status" value="1"/>
</dbReference>
<evidence type="ECO:0000256" key="1">
    <source>
        <dbReference type="ARBA" id="ARBA00004651"/>
    </source>
</evidence>
<dbReference type="InterPro" id="IPR017978">
    <property type="entry name" value="GPCR_3_C"/>
</dbReference>
<dbReference type="InParanoid" id="A0A7J8B8D9"/>
<evidence type="ECO:0000256" key="14">
    <source>
        <dbReference type="SAM" id="Phobius"/>
    </source>
</evidence>
<feature type="transmembrane region" description="Helical" evidence="14">
    <location>
        <begin position="637"/>
        <end position="658"/>
    </location>
</feature>
<dbReference type="PANTHER" id="PTHR24061:SF435">
    <property type="entry name" value="TASTE RECEPTOR TYPE 1 MEMBER 3"/>
    <property type="match status" value="1"/>
</dbReference>
<gene>
    <name evidence="17" type="ORF">HJG59_017807</name>
</gene>
<keyword evidence="10" id="KW-0807">Transducer</keyword>
<comment type="subcellular location">
    <subcellularLocation>
        <location evidence="1">Cell membrane</location>
        <topology evidence="1">Multi-pass membrane protein</topology>
    </subcellularLocation>
</comment>
<evidence type="ECO:0000256" key="10">
    <source>
        <dbReference type="ARBA" id="ARBA00023224"/>
    </source>
</evidence>
<keyword evidence="7 14" id="KW-0472">Membrane</keyword>
<dbReference type="OrthoDB" id="5984008at2759"/>
<keyword evidence="8 17" id="KW-0675">Receptor</keyword>
<feature type="transmembrane region" description="Helical" evidence="14">
    <location>
        <begin position="679"/>
        <end position="699"/>
    </location>
</feature>
<protein>
    <recommendedName>
        <fullName evidence="12">Taste receptor type 1 member 3</fullName>
    </recommendedName>
</protein>
<feature type="compositionally biased region" description="Gly residues" evidence="13">
    <location>
        <begin position="828"/>
        <end position="845"/>
    </location>
</feature>
<feature type="transmembrane region" description="Helical" evidence="14">
    <location>
        <begin position="761"/>
        <end position="781"/>
    </location>
</feature>
<dbReference type="GO" id="GO:0050917">
    <property type="term" value="P:sensory perception of umami taste"/>
    <property type="evidence" value="ECO:0007669"/>
    <property type="project" value="TreeGrafter"/>
</dbReference>
<evidence type="ECO:0000256" key="2">
    <source>
        <dbReference type="ARBA" id="ARBA00022475"/>
    </source>
</evidence>
<dbReference type="PANTHER" id="PTHR24061">
    <property type="entry name" value="CALCIUM-SENSING RECEPTOR-RELATED"/>
    <property type="match status" value="1"/>
</dbReference>
<keyword evidence="6" id="KW-0297">G-protein coupled receptor</keyword>
<dbReference type="GO" id="GO:0033041">
    <property type="term" value="F:sweet taste receptor activity"/>
    <property type="evidence" value="ECO:0007669"/>
    <property type="project" value="TreeGrafter"/>
</dbReference>
<evidence type="ECO:0000256" key="3">
    <source>
        <dbReference type="ARBA" id="ARBA00022692"/>
    </source>
</evidence>
<dbReference type="InterPro" id="IPR028082">
    <property type="entry name" value="Peripla_BP_I"/>
</dbReference>
<accession>A0A7J8B8D9</accession>
<dbReference type="PRINTS" id="PR00248">
    <property type="entry name" value="GPCRMGR"/>
</dbReference>
<evidence type="ECO:0000313" key="17">
    <source>
        <dbReference type="EMBL" id="KAF6394954.1"/>
    </source>
</evidence>
<proteinExistence type="inferred from homology"/>
<dbReference type="SUPFAM" id="SSF53822">
    <property type="entry name" value="Periplasmic binding protein-like I"/>
    <property type="match status" value="1"/>
</dbReference>